<dbReference type="Proteomes" id="UP000234560">
    <property type="component" value="Chromosome"/>
</dbReference>
<evidence type="ECO:0000313" key="3">
    <source>
        <dbReference type="Proteomes" id="UP000234560"/>
    </source>
</evidence>
<accession>A0AAF0YRI7</accession>
<dbReference type="KEGG" id="cpyr:CYJ47_12370"/>
<reference evidence="2" key="1">
    <citation type="submission" date="2017-12" db="EMBL/GenBank/DDBJ databases">
        <authorList>
            <person name="Thomas-White K."/>
            <person name="Wolfe A.J."/>
        </authorList>
    </citation>
    <scope>NUCLEOTIDE SEQUENCE</scope>
    <source>
        <strain evidence="2">UMB0763</strain>
    </source>
</reference>
<proteinExistence type="predicted"/>
<sequence>MKKSIKHGLVSALTAMTVLVSAGAVTQAAPQGVDPTEPCTDCVQENAPDRARPVTDQNEYDRAVSAVNDSLRSGQLKSPTDINQFDFDKATVLEIEKEGDQFQTVTIPLKGNSPLSNFTVVYNHDGSVSNYAESQFYEGQDGKFAIDQWSNGEYQQTKNLDIDYMSDDEVESEFAKVREQSEPMAQAIREERGVGKVAACLATVAGIGGPLGYVIAGACAGSCVSPDPATKTVCAACIGAYAALGAGGMGAAAACFQLW</sequence>
<dbReference type="RefSeq" id="WP_016458622.1">
    <property type="nucleotide sequence ID" value="NZ_CP136958.1"/>
</dbReference>
<gene>
    <name evidence="2" type="ORF">CYJ47_12370</name>
</gene>
<reference evidence="2" key="2">
    <citation type="submission" date="2023-10" db="EMBL/GenBank/DDBJ databases">
        <authorList>
            <person name="Choi B."/>
        </authorList>
    </citation>
    <scope>NUCLEOTIDE SEQUENCE</scope>
    <source>
        <strain evidence="2">UMB0763</strain>
    </source>
</reference>
<feature type="chain" id="PRO_5042000356" description="Zinc ribbon domain-containing protein" evidence="1">
    <location>
        <begin position="23"/>
        <end position="259"/>
    </location>
</feature>
<evidence type="ECO:0000313" key="2">
    <source>
        <dbReference type="EMBL" id="WOT02024.1"/>
    </source>
</evidence>
<dbReference type="AlphaFoldDB" id="A0AAF0YRI7"/>
<protein>
    <recommendedName>
        <fullName evidence="4">Zinc ribbon domain-containing protein</fullName>
    </recommendedName>
</protein>
<dbReference type="EMBL" id="CP136958">
    <property type="protein sequence ID" value="WOT02024.1"/>
    <property type="molecule type" value="Genomic_DNA"/>
</dbReference>
<evidence type="ECO:0000256" key="1">
    <source>
        <dbReference type="SAM" id="SignalP"/>
    </source>
</evidence>
<organism evidence="2 3">
    <name type="scientific">Corynebacterium pyruviciproducens</name>
    <dbReference type="NCBI Taxonomy" id="598660"/>
    <lineage>
        <taxon>Bacteria</taxon>
        <taxon>Bacillati</taxon>
        <taxon>Actinomycetota</taxon>
        <taxon>Actinomycetes</taxon>
        <taxon>Mycobacteriales</taxon>
        <taxon>Corynebacteriaceae</taxon>
        <taxon>Corynebacterium</taxon>
    </lineage>
</organism>
<name>A0AAF0YRI7_9CORY</name>
<evidence type="ECO:0008006" key="4">
    <source>
        <dbReference type="Google" id="ProtNLM"/>
    </source>
</evidence>
<keyword evidence="1" id="KW-0732">Signal</keyword>
<feature type="signal peptide" evidence="1">
    <location>
        <begin position="1"/>
        <end position="22"/>
    </location>
</feature>